<dbReference type="PANTHER" id="PTHR43790:SF9">
    <property type="entry name" value="GALACTOFURANOSE TRANSPORTER ATP-BINDING PROTEIN YTFR"/>
    <property type="match status" value="1"/>
</dbReference>
<keyword evidence="1" id="KW-0813">Transport</keyword>
<dbReference type="Pfam" id="PF00005">
    <property type="entry name" value="ABC_tran"/>
    <property type="match status" value="2"/>
</dbReference>
<name>A0ABT9RXV5_9MICC</name>
<dbReference type="Gene3D" id="3.40.50.300">
    <property type="entry name" value="P-loop containing nucleotide triphosphate hydrolases"/>
    <property type="match status" value="2"/>
</dbReference>
<proteinExistence type="predicted"/>
<evidence type="ECO:0000259" key="5">
    <source>
        <dbReference type="PROSITE" id="PS50893"/>
    </source>
</evidence>
<keyword evidence="2" id="KW-0677">Repeat</keyword>
<sequence>MMHMEIPTQHEQPGRPLIEVDDVWKAFGATKALNGVNLQVQAGRTHALVGRNGAGKSTLVSTMTGLVVPDKGQILFDGEPAPSVRTPKKWQEKVACVYQHRRLVPQLSVAENLLLNNFPVHGSRITWKDVYSQADAMLGAWGIDVDPRKEASSLSVEDAQLVEIVRALSGGSRFVILDEPTAQLVSSGIRRLFKELLRLQEAGVTFLYISHHLDEIEELCQDVTVLRNGRVVATAPVEDMPQDKIVAAMVGDAQYASVDRRRENSVLAHHGGVPAIHLDKVKVEELEEPVTLSVAPGEVLGIAGHAGSGSRHLAASLVGLVPLVSGRVLLGGKPANVSTPARAIAAGIGYVPEDRHREGYVPMLSIEDNIATSVLPRLGRWGFVKPQERRRLASNLSQELDVACSSTDQAVGSLSGGNQQKVVLARAMASRPEVLILVHPTAGVDVASKDTLFDAIERERQRGVAVIIVSDEVDELRGCDRVLAFMRGRHVKSFGSTWEAREIVAAMEGVEEHV</sequence>
<evidence type="ECO:0000313" key="7">
    <source>
        <dbReference type="Proteomes" id="UP001226577"/>
    </source>
</evidence>
<evidence type="ECO:0000256" key="3">
    <source>
        <dbReference type="ARBA" id="ARBA00022741"/>
    </source>
</evidence>
<dbReference type="InterPro" id="IPR017871">
    <property type="entry name" value="ABC_transporter-like_CS"/>
</dbReference>
<dbReference type="InterPro" id="IPR003593">
    <property type="entry name" value="AAA+_ATPase"/>
</dbReference>
<keyword evidence="6" id="KW-0762">Sugar transport</keyword>
<dbReference type="CDD" id="cd03215">
    <property type="entry name" value="ABC_Carb_Monos_II"/>
    <property type="match status" value="1"/>
</dbReference>
<accession>A0ABT9RXV5</accession>
<dbReference type="PANTHER" id="PTHR43790">
    <property type="entry name" value="CARBOHYDRATE TRANSPORT ATP-BINDING PROTEIN MG119-RELATED"/>
    <property type="match status" value="1"/>
</dbReference>
<dbReference type="InterPro" id="IPR027417">
    <property type="entry name" value="P-loop_NTPase"/>
</dbReference>
<dbReference type="InterPro" id="IPR003439">
    <property type="entry name" value="ABC_transporter-like_ATP-bd"/>
</dbReference>
<keyword evidence="3" id="KW-0547">Nucleotide-binding</keyword>
<dbReference type="EMBL" id="JAUSRE010000013">
    <property type="protein sequence ID" value="MDP9889094.1"/>
    <property type="molecule type" value="Genomic_DNA"/>
</dbReference>
<gene>
    <name evidence="6" type="ORF">J2X98_002692</name>
</gene>
<feature type="domain" description="ABC transporter" evidence="5">
    <location>
        <begin position="261"/>
        <end position="513"/>
    </location>
</feature>
<evidence type="ECO:0000256" key="2">
    <source>
        <dbReference type="ARBA" id="ARBA00022737"/>
    </source>
</evidence>
<organism evidence="6 7">
    <name type="scientific">Pseudarthrobacter enclensis</name>
    <dbReference type="NCBI Taxonomy" id="993070"/>
    <lineage>
        <taxon>Bacteria</taxon>
        <taxon>Bacillati</taxon>
        <taxon>Actinomycetota</taxon>
        <taxon>Actinomycetes</taxon>
        <taxon>Micrococcales</taxon>
        <taxon>Micrococcaceae</taxon>
        <taxon>Pseudarthrobacter</taxon>
    </lineage>
</organism>
<dbReference type="InterPro" id="IPR050107">
    <property type="entry name" value="ABC_carbohydrate_import_ATPase"/>
</dbReference>
<evidence type="ECO:0000313" key="6">
    <source>
        <dbReference type="EMBL" id="MDP9889094.1"/>
    </source>
</evidence>
<dbReference type="SUPFAM" id="SSF52540">
    <property type="entry name" value="P-loop containing nucleoside triphosphate hydrolases"/>
    <property type="match status" value="2"/>
</dbReference>
<feature type="domain" description="ABC transporter" evidence="5">
    <location>
        <begin position="18"/>
        <end position="253"/>
    </location>
</feature>
<protein>
    <submittedName>
        <fullName evidence="6">Simple sugar transport system ATP-binding protein</fullName>
    </submittedName>
</protein>
<reference evidence="6 7" key="1">
    <citation type="submission" date="2023-07" db="EMBL/GenBank/DDBJ databases">
        <title>Sorghum-associated microbial communities from plants grown in Nebraska, USA.</title>
        <authorList>
            <person name="Schachtman D."/>
        </authorList>
    </citation>
    <scope>NUCLEOTIDE SEQUENCE [LARGE SCALE GENOMIC DNA]</scope>
    <source>
        <strain evidence="6 7">CC222</strain>
    </source>
</reference>
<evidence type="ECO:0000256" key="4">
    <source>
        <dbReference type="ARBA" id="ARBA00022840"/>
    </source>
</evidence>
<evidence type="ECO:0000256" key="1">
    <source>
        <dbReference type="ARBA" id="ARBA00022448"/>
    </source>
</evidence>
<dbReference type="CDD" id="cd03216">
    <property type="entry name" value="ABC_Carb_Monos_I"/>
    <property type="match status" value="1"/>
</dbReference>
<keyword evidence="4 6" id="KW-0067">ATP-binding</keyword>
<dbReference type="Proteomes" id="UP001226577">
    <property type="component" value="Unassembled WGS sequence"/>
</dbReference>
<keyword evidence="7" id="KW-1185">Reference proteome</keyword>
<dbReference type="GO" id="GO:0005524">
    <property type="term" value="F:ATP binding"/>
    <property type="evidence" value="ECO:0007669"/>
    <property type="project" value="UniProtKB-KW"/>
</dbReference>
<dbReference type="SMART" id="SM00382">
    <property type="entry name" value="AAA"/>
    <property type="match status" value="2"/>
</dbReference>
<dbReference type="PROSITE" id="PS50893">
    <property type="entry name" value="ABC_TRANSPORTER_2"/>
    <property type="match status" value="2"/>
</dbReference>
<dbReference type="PROSITE" id="PS00211">
    <property type="entry name" value="ABC_TRANSPORTER_1"/>
    <property type="match status" value="1"/>
</dbReference>
<comment type="caution">
    <text evidence="6">The sequence shown here is derived from an EMBL/GenBank/DDBJ whole genome shotgun (WGS) entry which is preliminary data.</text>
</comment>